<dbReference type="Proteomes" id="UP000241769">
    <property type="component" value="Unassembled WGS sequence"/>
</dbReference>
<dbReference type="InParanoid" id="A0A2P6NH98"/>
<dbReference type="AlphaFoldDB" id="A0A2P6NH98"/>
<name>A0A2P6NH98_9EUKA</name>
<sequence length="206" mass="23491">MLSQETVDLFDTINFAALRHRHQRRKGDDSSYIIHPLGVAKILHSEGGVNDLKVLQAAVLHDTVEDTNTTLEELKQTFGEEVARIVSEVTDNKSLSADARKRHQVEHAKDISHEGKLVKLADKIYNLRDLLQVPPKGWDSKRIQGYFVWAKAVISQLKGTNEALEKIANGLWETTFTFEGEKYPTIPRDVNLDQFLEDYYTLMSKK</sequence>
<dbReference type="GO" id="GO:0008893">
    <property type="term" value="F:guanosine-3',5'-bis(diphosphate) 3'-diphosphatase activity"/>
    <property type="evidence" value="ECO:0007669"/>
    <property type="project" value="UniProtKB-EC"/>
</dbReference>
<dbReference type="CDD" id="cd00077">
    <property type="entry name" value="HDc"/>
    <property type="match status" value="1"/>
</dbReference>
<dbReference type="SUPFAM" id="SSF109604">
    <property type="entry name" value="HD-domain/PDEase-like"/>
    <property type="match status" value="1"/>
</dbReference>
<comment type="function">
    <text evidence="6">ppGpp hydrolyzing enzyme involved in starvation response.</text>
</comment>
<dbReference type="PANTHER" id="PTHR46246">
    <property type="entry name" value="GUANOSINE-3',5'-BIS(DIPHOSPHATE) 3'-PYROPHOSPHOHYDROLASE MESH1"/>
    <property type="match status" value="1"/>
</dbReference>
<organism evidence="13 14">
    <name type="scientific">Planoprotostelium fungivorum</name>
    <dbReference type="NCBI Taxonomy" id="1890364"/>
    <lineage>
        <taxon>Eukaryota</taxon>
        <taxon>Amoebozoa</taxon>
        <taxon>Evosea</taxon>
        <taxon>Variosea</taxon>
        <taxon>Cavosteliida</taxon>
        <taxon>Cavosteliaceae</taxon>
        <taxon>Planoprotostelium</taxon>
    </lineage>
</organism>
<dbReference type="GO" id="GO:0046872">
    <property type="term" value="F:metal ion binding"/>
    <property type="evidence" value="ECO:0007669"/>
    <property type="project" value="UniProtKB-KW"/>
</dbReference>
<protein>
    <recommendedName>
        <fullName evidence="8">Guanosine-3',5'-bis(diphosphate) 3'-pyrophosphohydrolase MESH1</fullName>
        <ecNumber evidence="5">3.1.7.2</ecNumber>
    </recommendedName>
    <alternativeName>
        <fullName evidence="9">Metazoan SpoT homolog 1</fullName>
    </alternativeName>
    <alternativeName>
        <fullName evidence="10">Penta-phosphate guanosine-3'-pyrophosphohydrolase</fullName>
    </alternativeName>
</protein>
<keyword evidence="2" id="KW-0479">Metal-binding</keyword>
<evidence type="ECO:0000256" key="4">
    <source>
        <dbReference type="ARBA" id="ARBA00023211"/>
    </source>
</evidence>
<dbReference type="InterPro" id="IPR006674">
    <property type="entry name" value="HD_domain"/>
</dbReference>
<feature type="domain" description="HD" evidence="12">
    <location>
        <begin position="32"/>
        <end position="127"/>
    </location>
</feature>
<evidence type="ECO:0000256" key="8">
    <source>
        <dbReference type="ARBA" id="ARBA00040793"/>
    </source>
</evidence>
<dbReference type="PANTHER" id="PTHR46246:SF1">
    <property type="entry name" value="GUANOSINE-3',5'-BIS(DIPHOSPHATE) 3'-PYROPHOSPHOHYDROLASE MESH1"/>
    <property type="match status" value="1"/>
</dbReference>
<evidence type="ECO:0000256" key="6">
    <source>
        <dbReference type="ARBA" id="ARBA00037781"/>
    </source>
</evidence>
<accession>A0A2P6NH98</accession>
<evidence type="ECO:0000313" key="14">
    <source>
        <dbReference type="Proteomes" id="UP000241769"/>
    </source>
</evidence>
<dbReference type="Pfam" id="PF13328">
    <property type="entry name" value="HD_4"/>
    <property type="match status" value="1"/>
</dbReference>
<dbReference type="EC" id="3.1.7.2" evidence="5"/>
<dbReference type="InterPro" id="IPR052194">
    <property type="entry name" value="MESH1"/>
</dbReference>
<evidence type="ECO:0000256" key="2">
    <source>
        <dbReference type="ARBA" id="ARBA00022723"/>
    </source>
</evidence>
<dbReference type="FunFam" id="1.10.3210.10:FF:000012">
    <property type="entry name" value="HD domain containing 3"/>
    <property type="match status" value="1"/>
</dbReference>
<keyword evidence="3" id="KW-0378">Hydrolase</keyword>
<proteinExistence type="inferred from homology"/>
<comment type="similarity">
    <text evidence="7">Belongs to the MESH1 family.</text>
</comment>
<gene>
    <name evidence="13" type="ORF">PROFUN_09311</name>
</gene>
<evidence type="ECO:0000259" key="12">
    <source>
        <dbReference type="PROSITE" id="PS51831"/>
    </source>
</evidence>
<dbReference type="PROSITE" id="PS51831">
    <property type="entry name" value="HD"/>
    <property type="match status" value="1"/>
</dbReference>
<evidence type="ECO:0000256" key="1">
    <source>
        <dbReference type="ARBA" id="ARBA00001936"/>
    </source>
</evidence>
<evidence type="ECO:0000256" key="10">
    <source>
        <dbReference type="ARBA" id="ARBA00041770"/>
    </source>
</evidence>
<keyword evidence="14" id="KW-1185">Reference proteome</keyword>
<evidence type="ECO:0000256" key="5">
    <source>
        <dbReference type="ARBA" id="ARBA00024387"/>
    </source>
</evidence>
<dbReference type="STRING" id="1890364.A0A2P6NH98"/>
<dbReference type="EMBL" id="MDYQ01000084">
    <property type="protein sequence ID" value="PRP83330.1"/>
    <property type="molecule type" value="Genomic_DNA"/>
</dbReference>
<evidence type="ECO:0000256" key="7">
    <source>
        <dbReference type="ARBA" id="ARBA00038354"/>
    </source>
</evidence>
<comment type="catalytic activity">
    <reaction evidence="11">
        <text>guanosine 3',5'-bis(diphosphate) + H2O = GDP + diphosphate + H(+)</text>
        <dbReference type="Rhea" id="RHEA:14253"/>
        <dbReference type="ChEBI" id="CHEBI:15377"/>
        <dbReference type="ChEBI" id="CHEBI:15378"/>
        <dbReference type="ChEBI" id="CHEBI:33019"/>
        <dbReference type="ChEBI" id="CHEBI:58189"/>
        <dbReference type="ChEBI" id="CHEBI:77828"/>
        <dbReference type="EC" id="3.1.7.2"/>
    </reaction>
</comment>
<dbReference type="InterPro" id="IPR003607">
    <property type="entry name" value="HD/PDEase_dom"/>
</dbReference>
<dbReference type="OrthoDB" id="430679at2759"/>
<keyword evidence="4" id="KW-0464">Manganese</keyword>
<evidence type="ECO:0000256" key="3">
    <source>
        <dbReference type="ARBA" id="ARBA00022801"/>
    </source>
</evidence>
<comment type="caution">
    <text evidence="13">The sequence shown here is derived from an EMBL/GenBank/DDBJ whole genome shotgun (WGS) entry which is preliminary data.</text>
</comment>
<dbReference type="Gene3D" id="1.10.3210.10">
    <property type="entry name" value="Hypothetical protein af1432"/>
    <property type="match status" value="1"/>
</dbReference>
<comment type="cofactor">
    <cofactor evidence="1">
        <name>Mn(2+)</name>
        <dbReference type="ChEBI" id="CHEBI:29035"/>
    </cofactor>
</comment>
<evidence type="ECO:0000313" key="13">
    <source>
        <dbReference type="EMBL" id="PRP83330.1"/>
    </source>
</evidence>
<evidence type="ECO:0000256" key="9">
    <source>
        <dbReference type="ARBA" id="ARBA00041464"/>
    </source>
</evidence>
<reference evidence="13 14" key="1">
    <citation type="journal article" date="2018" name="Genome Biol. Evol.">
        <title>Multiple Roots of Fruiting Body Formation in Amoebozoa.</title>
        <authorList>
            <person name="Hillmann F."/>
            <person name="Forbes G."/>
            <person name="Novohradska S."/>
            <person name="Ferling I."/>
            <person name="Riege K."/>
            <person name="Groth M."/>
            <person name="Westermann M."/>
            <person name="Marz M."/>
            <person name="Spaller T."/>
            <person name="Winckler T."/>
            <person name="Schaap P."/>
            <person name="Glockner G."/>
        </authorList>
    </citation>
    <scope>NUCLEOTIDE SEQUENCE [LARGE SCALE GENOMIC DNA]</scope>
    <source>
        <strain evidence="13 14">Jena</strain>
    </source>
</reference>
<evidence type="ECO:0000256" key="11">
    <source>
        <dbReference type="ARBA" id="ARBA00047968"/>
    </source>
</evidence>
<dbReference type="SMART" id="SM00471">
    <property type="entry name" value="HDc"/>
    <property type="match status" value="1"/>
</dbReference>